<evidence type="ECO:0000256" key="11">
    <source>
        <dbReference type="ARBA" id="ARBA00022884"/>
    </source>
</evidence>
<dbReference type="Pfam" id="PF03147">
    <property type="entry name" value="FDX-ACB"/>
    <property type="match status" value="1"/>
</dbReference>
<feature type="binding site" evidence="15">
    <location>
        <position position="455"/>
    </location>
    <ligand>
        <name>Mg(2+)</name>
        <dbReference type="ChEBI" id="CHEBI:18420"/>
        <note>shared with alpha subunit</note>
    </ligand>
</feature>
<dbReference type="PROSITE" id="PS50886">
    <property type="entry name" value="TRBD"/>
    <property type="match status" value="1"/>
</dbReference>
<keyword evidence="21" id="KW-1185">Reference proteome</keyword>
<protein>
    <recommendedName>
        <fullName evidence="15">Phenylalanine--tRNA ligase beta subunit</fullName>
        <ecNumber evidence="15">6.1.1.20</ecNumber>
    </recommendedName>
    <alternativeName>
        <fullName evidence="15">Phenylalanyl-tRNA synthetase beta subunit</fullName>
        <shortName evidence="15">PheRS</shortName>
    </alternativeName>
</protein>
<dbReference type="EMBL" id="CP017111">
    <property type="protein sequence ID" value="AOO64581.1"/>
    <property type="molecule type" value="Genomic_DNA"/>
</dbReference>
<dbReference type="NCBIfam" id="TIGR00472">
    <property type="entry name" value="pheT_bact"/>
    <property type="match status" value="1"/>
</dbReference>
<evidence type="ECO:0000256" key="2">
    <source>
        <dbReference type="ARBA" id="ARBA00008653"/>
    </source>
</evidence>
<dbReference type="GO" id="GO:0004826">
    <property type="term" value="F:phenylalanine-tRNA ligase activity"/>
    <property type="evidence" value="ECO:0007669"/>
    <property type="project" value="UniProtKB-UniRule"/>
</dbReference>
<dbReference type="EC" id="6.1.1.20" evidence="15"/>
<dbReference type="GO" id="GO:0006432">
    <property type="term" value="P:phenylalanyl-tRNA aminoacylation"/>
    <property type="evidence" value="ECO:0007669"/>
    <property type="project" value="UniProtKB-UniRule"/>
</dbReference>
<keyword evidence="5 16" id="KW-0820">tRNA-binding</keyword>
<dbReference type="InterPro" id="IPR012340">
    <property type="entry name" value="NA-bd_OB-fold"/>
</dbReference>
<dbReference type="Proteomes" id="UP000094609">
    <property type="component" value="Chromosome"/>
</dbReference>
<name>A0A1D7THW1_9BACT</name>
<dbReference type="SMART" id="SM00874">
    <property type="entry name" value="B5"/>
    <property type="match status" value="1"/>
</dbReference>
<evidence type="ECO:0000256" key="8">
    <source>
        <dbReference type="ARBA" id="ARBA00022741"/>
    </source>
</evidence>
<dbReference type="GO" id="GO:0000049">
    <property type="term" value="F:tRNA binding"/>
    <property type="evidence" value="ECO:0007669"/>
    <property type="project" value="UniProtKB-UniRule"/>
</dbReference>
<dbReference type="KEGG" id="shal:SHALO_0799"/>
<evidence type="ECO:0000256" key="12">
    <source>
        <dbReference type="ARBA" id="ARBA00022917"/>
    </source>
</evidence>
<evidence type="ECO:0000256" key="4">
    <source>
        <dbReference type="ARBA" id="ARBA00022490"/>
    </source>
</evidence>
<dbReference type="Pfam" id="PF17759">
    <property type="entry name" value="tRNA_synthFbeta"/>
    <property type="match status" value="1"/>
</dbReference>
<keyword evidence="4 15" id="KW-0963">Cytoplasm</keyword>
<feature type="binding site" evidence="15">
    <location>
        <position position="456"/>
    </location>
    <ligand>
        <name>Mg(2+)</name>
        <dbReference type="ChEBI" id="CHEBI:18420"/>
        <note>shared with alpha subunit</note>
    </ligand>
</feature>
<dbReference type="PROSITE" id="PS51447">
    <property type="entry name" value="FDX_ACB"/>
    <property type="match status" value="1"/>
</dbReference>
<feature type="binding site" evidence="15">
    <location>
        <position position="452"/>
    </location>
    <ligand>
        <name>Mg(2+)</name>
        <dbReference type="ChEBI" id="CHEBI:18420"/>
        <note>shared with alpha subunit</note>
    </ligand>
</feature>
<evidence type="ECO:0000256" key="10">
    <source>
        <dbReference type="ARBA" id="ARBA00022842"/>
    </source>
</evidence>
<evidence type="ECO:0000256" key="5">
    <source>
        <dbReference type="ARBA" id="ARBA00022555"/>
    </source>
</evidence>
<dbReference type="InterPro" id="IPR045060">
    <property type="entry name" value="Phe-tRNA-ligase_IIc_bsu"/>
</dbReference>
<dbReference type="Gene3D" id="3.30.70.380">
    <property type="entry name" value="Ferrodoxin-fold anticodon-binding domain"/>
    <property type="match status" value="1"/>
</dbReference>
<dbReference type="SUPFAM" id="SSF46955">
    <property type="entry name" value="Putative DNA-binding domain"/>
    <property type="match status" value="1"/>
</dbReference>
<reference evidence="21" key="1">
    <citation type="submission" date="2016-08" db="EMBL/GenBank/DDBJ databases">
        <title>Complete genome sequence of the organohalide-respiring Epsilonproteobacterium Sulfurospirillum halorespirans.</title>
        <authorList>
            <person name="Goris T."/>
            <person name="Zimmermann J."/>
            <person name="Schenz B."/>
            <person name="Lemos M."/>
            <person name="Hackermueller J."/>
            <person name="Diekert G."/>
        </authorList>
    </citation>
    <scope>NUCLEOTIDE SEQUENCE [LARGE SCALE GENOMIC DNA]</scope>
    <source>
        <strain>DSM 13726</strain>
        <strain evidence="21">PCE-M2</strain>
    </source>
</reference>
<keyword evidence="6 15" id="KW-0436">Ligase</keyword>
<dbReference type="GO" id="GO:0000287">
    <property type="term" value="F:magnesium ion binding"/>
    <property type="evidence" value="ECO:0007669"/>
    <property type="project" value="UniProtKB-UniRule"/>
</dbReference>
<dbReference type="GO" id="GO:0005524">
    <property type="term" value="F:ATP binding"/>
    <property type="evidence" value="ECO:0007669"/>
    <property type="project" value="UniProtKB-UniRule"/>
</dbReference>
<organism evidence="20 21">
    <name type="scientific">Sulfurospirillum halorespirans DSM 13726</name>
    <dbReference type="NCBI Taxonomy" id="1193502"/>
    <lineage>
        <taxon>Bacteria</taxon>
        <taxon>Pseudomonadati</taxon>
        <taxon>Campylobacterota</taxon>
        <taxon>Epsilonproteobacteria</taxon>
        <taxon>Campylobacterales</taxon>
        <taxon>Sulfurospirillaceae</taxon>
        <taxon>Sulfurospirillum</taxon>
    </lineage>
</organism>
<dbReference type="PANTHER" id="PTHR10947:SF0">
    <property type="entry name" value="PHENYLALANINE--TRNA LIGASE BETA SUBUNIT"/>
    <property type="match status" value="1"/>
</dbReference>
<keyword evidence="7 15" id="KW-0479">Metal-binding</keyword>
<dbReference type="InterPro" id="IPR041616">
    <property type="entry name" value="PheRS_beta_core"/>
</dbReference>
<evidence type="ECO:0000256" key="1">
    <source>
        <dbReference type="ARBA" id="ARBA00004496"/>
    </source>
</evidence>
<proteinExistence type="inferred from homology"/>
<dbReference type="SUPFAM" id="SSF50249">
    <property type="entry name" value="Nucleic acid-binding proteins"/>
    <property type="match status" value="1"/>
</dbReference>
<dbReference type="AlphaFoldDB" id="A0A1D7THW1"/>
<feature type="domain" description="B5" evidence="19">
    <location>
        <begin position="391"/>
        <end position="468"/>
    </location>
</feature>
<evidence type="ECO:0000259" key="19">
    <source>
        <dbReference type="PROSITE" id="PS51483"/>
    </source>
</evidence>
<evidence type="ECO:0000313" key="21">
    <source>
        <dbReference type="Proteomes" id="UP000094609"/>
    </source>
</evidence>
<dbReference type="SUPFAM" id="SSF54991">
    <property type="entry name" value="Anticodon-binding domain of PheRS"/>
    <property type="match status" value="1"/>
</dbReference>
<dbReference type="InterPro" id="IPR036690">
    <property type="entry name" value="Fdx_antiC-bd_sf"/>
</dbReference>
<keyword evidence="11 16" id="KW-0694">RNA-binding</keyword>
<dbReference type="RefSeq" id="WP_069477462.1">
    <property type="nucleotide sequence ID" value="NZ_CP017111.1"/>
</dbReference>
<dbReference type="InterPro" id="IPR005121">
    <property type="entry name" value="Fdx_antiC-bd"/>
</dbReference>
<gene>
    <name evidence="15" type="primary">pheT</name>
    <name evidence="20" type="ORF">SHALO_0799</name>
</gene>
<dbReference type="Pfam" id="PF01588">
    <property type="entry name" value="tRNA_bind"/>
    <property type="match status" value="1"/>
</dbReference>
<dbReference type="InterPro" id="IPR005147">
    <property type="entry name" value="tRNA_synthase_B5-dom"/>
</dbReference>
<evidence type="ECO:0000256" key="7">
    <source>
        <dbReference type="ARBA" id="ARBA00022723"/>
    </source>
</evidence>
<dbReference type="InterPro" id="IPR045864">
    <property type="entry name" value="aa-tRNA-synth_II/BPL/LPL"/>
</dbReference>
<evidence type="ECO:0000259" key="18">
    <source>
        <dbReference type="PROSITE" id="PS51447"/>
    </source>
</evidence>
<dbReference type="NCBIfam" id="NF045760">
    <property type="entry name" value="YtpR"/>
    <property type="match status" value="1"/>
</dbReference>
<comment type="catalytic activity">
    <reaction evidence="14 15">
        <text>tRNA(Phe) + L-phenylalanine + ATP = L-phenylalanyl-tRNA(Phe) + AMP + diphosphate + H(+)</text>
        <dbReference type="Rhea" id="RHEA:19413"/>
        <dbReference type="Rhea" id="RHEA-COMP:9668"/>
        <dbReference type="Rhea" id="RHEA-COMP:9699"/>
        <dbReference type="ChEBI" id="CHEBI:15378"/>
        <dbReference type="ChEBI" id="CHEBI:30616"/>
        <dbReference type="ChEBI" id="CHEBI:33019"/>
        <dbReference type="ChEBI" id="CHEBI:58095"/>
        <dbReference type="ChEBI" id="CHEBI:78442"/>
        <dbReference type="ChEBI" id="CHEBI:78531"/>
        <dbReference type="ChEBI" id="CHEBI:456215"/>
        <dbReference type="EC" id="6.1.1.20"/>
    </reaction>
</comment>
<evidence type="ECO:0000256" key="9">
    <source>
        <dbReference type="ARBA" id="ARBA00022840"/>
    </source>
</evidence>
<dbReference type="PROSITE" id="PS51483">
    <property type="entry name" value="B5"/>
    <property type="match status" value="1"/>
</dbReference>
<feature type="domain" description="TRNA-binding" evidence="17">
    <location>
        <begin position="39"/>
        <end position="150"/>
    </location>
</feature>
<evidence type="ECO:0000259" key="17">
    <source>
        <dbReference type="PROSITE" id="PS50886"/>
    </source>
</evidence>
<evidence type="ECO:0000256" key="16">
    <source>
        <dbReference type="PROSITE-ProRule" id="PRU00209"/>
    </source>
</evidence>
<comment type="cofactor">
    <cofactor evidence="15">
        <name>Mg(2+)</name>
        <dbReference type="ChEBI" id="CHEBI:18420"/>
    </cofactor>
    <text evidence="15">Binds 2 magnesium ions per tetramer.</text>
</comment>
<dbReference type="STRING" id="1193502.SHALO_0799"/>
<evidence type="ECO:0000256" key="14">
    <source>
        <dbReference type="ARBA" id="ARBA00049255"/>
    </source>
</evidence>
<comment type="similarity">
    <text evidence="2 15">Belongs to the phenylalanyl-tRNA synthetase beta subunit family. Type 1 subfamily.</text>
</comment>
<evidence type="ECO:0000256" key="3">
    <source>
        <dbReference type="ARBA" id="ARBA00011209"/>
    </source>
</evidence>
<dbReference type="Gene3D" id="3.30.930.10">
    <property type="entry name" value="Bira Bifunctional Protein, Domain 2"/>
    <property type="match status" value="1"/>
</dbReference>
<feature type="domain" description="FDX-ACB" evidence="18">
    <location>
        <begin position="687"/>
        <end position="779"/>
    </location>
</feature>
<keyword evidence="13 15" id="KW-0030">Aminoacyl-tRNA synthetase</keyword>
<keyword evidence="10 15" id="KW-0460">Magnesium</keyword>
<keyword evidence="9 15" id="KW-0067">ATP-binding</keyword>
<sequence length="779" mass="86708">MIVTKQWLNEWIDLSAIDTDKISVALNAIGLEVDGLTKIKIPENVVVGHVVSCEKHPNADKLNVCQVDVGESIQQIVCGATNVAAGQMVAVALIGAVLPGDLKIKKAKLRDVESCGMICSSTELGLPKINDGIMLLDESIGKLELGKPLCEYPLINDDVIEIGLTPNRGDCQSVYGVARDLSVYFDLEVKTLGHKEEEENQPGVGRVLHLHGSEALSGSYMYKVFDNTEIEVPLIIQLRLGFAEVENSCLLGKLIDYSTYVTGVLLRAYNQSCFGAKEEKAKIAIAKDENGLDAIFGLEGQKVAITGVAQMSECRATALDERIIVEANYTHPEIIASRSANKKLNADKHLYRSSRGSEPQLAFGLNYFFKMLTKRSKIMTYADSQQITQDFEAKIINIHQSDLTEMIGEEIPKNKIIKILKQLGFGVNFAFEQDVINVKVPQFRSDVVNTQDICEEIVRIVGIDNITSKPFVFAEKLKINQPYINFKKRQMYRHRAVSAGFFETLHFVFDDREKAGKFHLPLLNEGLDVANPITSELNTLRSSLLPNILNAVSNNLKFGKKRVALFEVGSVFDSERNESKKMAFVFSGENGIAEIANHGKPSEIDFFAFASKIQSILGNFTLLPLNDVNGLCSPYEAARVLIDGVEAGYMARVNVQVEKELDLVRTYICELDFDALVYQRKIAKEYSKLPSSSRDLSLLVDAKMQYSELEQFIASIAPKALVKFAVIDRYVHESLGDKVSLTLKLQFQSMEKTFEEEEIASMVEEILSKIHEKFGISIR</sequence>
<dbReference type="CDD" id="cd00769">
    <property type="entry name" value="PheRS_beta_core"/>
    <property type="match status" value="1"/>
</dbReference>
<dbReference type="Gene3D" id="3.30.56.10">
    <property type="match status" value="2"/>
</dbReference>
<dbReference type="Pfam" id="PF03484">
    <property type="entry name" value="B5"/>
    <property type="match status" value="1"/>
</dbReference>
<dbReference type="InterPro" id="IPR002547">
    <property type="entry name" value="tRNA-bd_dom"/>
</dbReference>
<feature type="binding site" evidence="15">
    <location>
        <position position="446"/>
    </location>
    <ligand>
        <name>Mg(2+)</name>
        <dbReference type="ChEBI" id="CHEBI:18420"/>
        <note>shared with alpha subunit</note>
    </ligand>
</feature>
<comment type="subunit">
    <text evidence="3 15">Tetramer of two alpha and two beta subunits.</text>
</comment>
<evidence type="ECO:0000313" key="20">
    <source>
        <dbReference type="EMBL" id="AOO64581.1"/>
    </source>
</evidence>
<dbReference type="InterPro" id="IPR033714">
    <property type="entry name" value="tRNA_bind_bactPheRS"/>
</dbReference>
<dbReference type="CDD" id="cd02796">
    <property type="entry name" value="tRNA_bind_bactPheRS"/>
    <property type="match status" value="1"/>
</dbReference>
<comment type="subcellular location">
    <subcellularLocation>
        <location evidence="1 15">Cytoplasm</location>
    </subcellularLocation>
</comment>
<evidence type="ECO:0000256" key="15">
    <source>
        <dbReference type="HAMAP-Rule" id="MF_00283"/>
    </source>
</evidence>
<dbReference type="PATRIC" id="fig|1193502.14.peg.807"/>
<dbReference type="HAMAP" id="MF_00283">
    <property type="entry name" value="Phe_tRNA_synth_beta1"/>
    <property type="match status" value="1"/>
</dbReference>
<dbReference type="Gene3D" id="2.40.50.140">
    <property type="entry name" value="Nucleic acid-binding proteins"/>
    <property type="match status" value="1"/>
</dbReference>
<evidence type="ECO:0000256" key="6">
    <source>
        <dbReference type="ARBA" id="ARBA00022598"/>
    </source>
</evidence>
<dbReference type="SUPFAM" id="SSF55681">
    <property type="entry name" value="Class II aaRS and biotin synthetases"/>
    <property type="match status" value="1"/>
</dbReference>
<evidence type="ECO:0000256" key="13">
    <source>
        <dbReference type="ARBA" id="ARBA00023146"/>
    </source>
</evidence>
<keyword evidence="12 15" id="KW-0648">Protein biosynthesis</keyword>
<dbReference type="FunFam" id="2.40.50.140:FF:000045">
    <property type="entry name" value="Phenylalanine--tRNA ligase beta subunit"/>
    <property type="match status" value="1"/>
</dbReference>
<dbReference type="GO" id="GO:0009328">
    <property type="term" value="C:phenylalanine-tRNA ligase complex"/>
    <property type="evidence" value="ECO:0007669"/>
    <property type="project" value="TreeGrafter"/>
</dbReference>
<accession>A0A1D7THW1</accession>
<dbReference type="SMART" id="SM00896">
    <property type="entry name" value="FDX-ACB"/>
    <property type="match status" value="1"/>
</dbReference>
<keyword evidence="8 15" id="KW-0547">Nucleotide-binding</keyword>
<dbReference type="PANTHER" id="PTHR10947">
    <property type="entry name" value="PHENYLALANYL-TRNA SYNTHETASE BETA CHAIN AND LEUCINE-RICH REPEAT-CONTAINING PROTEIN 47"/>
    <property type="match status" value="1"/>
</dbReference>
<dbReference type="InterPro" id="IPR004532">
    <property type="entry name" value="Phe-tRNA-ligase_IIc_bsu_bact"/>
</dbReference>
<dbReference type="InterPro" id="IPR009061">
    <property type="entry name" value="DNA-bd_dom_put_sf"/>
</dbReference>